<keyword evidence="13" id="KW-1015">Disulfide bond</keyword>
<dbReference type="PANTHER" id="PTHR10942">
    <property type="entry name" value="LEISHMANOLYSIN-LIKE PEPTIDASE"/>
    <property type="match status" value="1"/>
</dbReference>
<evidence type="ECO:0000256" key="3">
    <source>
        <dbReference type="ARBA" id="ARBA00005860"/>
    </source>
</evidence>
<comment type="similarity">
    <text evidence="3 17">Belongs to the peptidase M8 family.</text>
</comment>
<dbReference type="Gene3D" id="3.10.170.20">
    <property type="match status" value="1"/>
</dbReference>
<dbReference type="GO" id="GO:0005737">
    <property type="term" value="C:cytoplasm"/>
    <property type="evidence" value="ECO:0007669"/>
    <property type="project" value="TreeGrafter"/>
</dbReference>
<feature type="active site" evidence="15">
    <location>
        <position position="217"/>
    </location>
</feature>
<evidence type="ECO:0000256" key="5">
    <source>
        <dbReference type="ARBA" id="ARBA00022723"/>
    </source>
</evidence>
<dbReference type="Proteomes" id="UP000192257">
    <property type="component" value="Unassembled WGS sequence"/>
</dbReference>
<dbReference type="Gene3D" id="3.90.132.10">
    <property type="entry name" value="Leishmanolysin , domain 2"/>
    <property type="match status" value="1"/>
</dbReference>
<accession>A0A1X0NRY8</accession>
<name>A0A1X0NRY8_9TRYP</name>
<evidence type="ECO:0000256" key="9">
    <source>
        <dbReference type="ARBA" id="ARBA00022889"/>
    </source>
</evidence>
<keyword evidence="8 16" id="KW-0862">Zinc</keyword>
<dbReference type="GO" id="GO:0016020">
    <property type="term" value="C:membrane"/>
    <property type="evidence" value="ECO:0007669"/>
    <property type="project" value="UniProtKB-SubCell"/>
</dbReference>
<dbReference type="GO" id="GO:0006508">
    <property type="term" value="P:proteolysis"/>
    <property type="evidence" value="ECO:0007669"/>
    <property type="project" value="UniProtKB-KW"/>
</dbReference>
<dbReference type="SUPFAM" id="SSF55486">
    <property type="entry name" value="Metalloproteases ('zincins'), catalytic domain"/>
    <property type="match status" value="1"/>
</dbReference>
<feature type="binding site" evidence="16">
    <location>
        <position position="216"/>
    </location>
    <ligand>
        <name>Zn(2+)</name>
        <dbReference type="ChEBI" id="CHEBI:29105"/>
        <note>catalytic</note>
    </ligand>
</feature>
<feature type="binding site" evidence="16">
    <location>
        <position position="283"/>
    </location>
    <ligand>
        <name>Zn(2+)</name>
        <dbReference type="ChEBI" id="CHEBI:29105"/>
        <note>catalytic</note>
    </ligand>
</feature>
<keyword evidence="9" id="KW-0130">Cell adhesion</keyword>
<comment type="subcellular location">
    <subcellularLocation>
        <location evidence="2">Membrane</location>
    </subcellularLocation>
</comment>
<evidence type="ECO:0000313" key="20">
    <source>
        <dbReference type="Proteomes" id="UP000192257"/>
    </source>
</evidence>
<dbReference type="GeneID" id="39987234"/>
<gene>
    <name evidence="19" type="ORF">TM35_000232140</name>
</gene>
<evidence type="ECO:0000256" key="15">
    <source>
        <dbReference type="PIRSR" id="PIRSR601577-1"/>
    </source>
</evidence>
<keyword evidence="14" id="KW-0325">Glycoprotein</keyword>
<dbReference type="GO" id="GO:0046872">
    <property type="term" value="F:metal ion binding"/>
    <property type="evidence" value="ECO:0007669"/>
    <property type="project" value="UniProtKB-KW"/>
</dbReference>
<evidence type="ECO:0000256" key="14">
    <source>
        <dbReference type="ARBA" id="ARBA00023180"/>
    </source>
</evidence>
<dbReference type="PANTHER" id="PTHR10942:SF0">
    <property type="entry name" value="LEISHMANOLYSIN-LIKE PEPTIDASE"/>
    <property type="match status" value="1"/>
</dbReference>
<comment type="caution">
    <text evidence="19">The sequence shown here is derived from an EMBL/GenBank/DDBJ whole genome shotgun (WGS) entry which is preliminary data.</text>
</comment>
<evidence type="ECO:0000256" key="13">
    <source>
        <dbReference type="ARBA" id="ARBA00023157"/>
    </source>
</evidence>
<dbReference type="OrthoDB" id="250393at2759"/>
<dbReference type="EC" id="3.4.24.-" evidence="17"/>
<evidence type="ECO:0000256" key="8">
    <source>
        <dbReference type="ARBA" id="ARBA00022833"/>
    </source>
</evidence>
<keyword evidence="7 17" id="KW-0378">Hydrolase</keyword>
<evidence type="ECO:0000256" key="1">
    <source>
        <dbReference type="ARBA" id="ARBA00001249"/>
    </source>
</evidence>
<evidence type="ECO:0000256" key="2">
    <source>
        <dbReference type="ARBA" id="ARBA00004370"/>
    </source>
</evidence>
<dbReference type="GO" id="GO:0007155">
    <property type="term" value="P:cell adhesion"/>
    <property type="evidence" value="ECO:0007669"/>
    <property type="project" value="UniProtKB-KW"/>
</dbReference>
<reference evidence="19 20" key="1">
    <citation type="submission" date="2017-03" db="EMBL/GenBank/DDBJ databases">
        <title>An alternative strategy for trypanosome survival in the mammalian bloodstream revealed through genome and transcriptome analysis of the ubiquitous bovine parasite Trypanosoma (Megatrypanum) theileri.</title>
        <authorList>
            <person name="Kelly S."/>
            <person name="Ivens A."/>
            <person name="Mott A."/>
            <person name="O'Neill E."/>
            <person name="Emms D."/>
            <person name="Macleod O."/>
            <person name="Voorheis P."/>
            <person name="Matthews J."/>
            <person name="Matthews K."/>
            <person name="Carrington M."/>
        </authorList>
    </citation>
    <scope>NUCLEOTIDE SEQUENCE [LARGE SCALE GENOMIC DNA]</scope>
    <source>
        <strain evidence="19">Edinburgh</strain>
    </source>
</reference>
<dbReference type="RefSeq" id="XP_028881309.1">
    <property type="nucleotide sequence ID" value="XM_029027454.1"/>
</dbReference>
<feature type="chain" id="PRO_5023971424" description="Leishmanolysin-like peptidase" evidence="17">
    <location>
        <begin position="21"/>
        <end position="546"/>
    </location>
</feature>
<comment type="cofactor">
    <cofactor evidence="16 17">
        <name>Zn(2+)</name>
        <dbReference type="ChEBI" id="CHEBI:29105"/>
    </cofactor>
    <text evidence="16 17">Binds 1 zinc ion per subunit.</text>
</comment>
<keyword evidence="5 16" id="KW-0479">Metal-binding</keyword>
<feature type="signal peptide" evidence="17">
    <location>
        <begin position="1"/>
        <end position="20"/>
    </location>
</feature>
<evidence type="ECO:0000256" key="16">
    <source>
        <dbReference type="PIRSR" id="PIRSR601577-2"/>
    </source>
</evidence>
<sequence length="546" mass="60103">MKFHTLLLFLFVFCVLKCTAAVPNGCVFNEVMKMSGPPVSVVRELPKKGQGSLQAYTASSSNEWAPIRIVVSSEDLNDPSKYCDESFRVRPDYWLGINTSCNPLEVLTDAKKKRLLSEILPVAIKLHSDRLLVHRESKPVVVPTFTSEICSRFSVPNTHRTAGVSGADMVLYLAATPSNVWAVPCAEKEKRTIVATMNVSPSYIEEIQVISRLVAHELGHALGFNYNQFITLGMTKEVQGIRGKETNVLLINTSMTKKKAEEHYNCANIDGVELEEGVSEISHWGRRNAKDELMGFRDDNGIMLYTALTMATFEDMGVFKANWGMEETMRWGRNAGCEFLQQKCMVDNITKYPHMFCNTTNPLRCTSDRRALGVCNIVSNLVSLPEQFQYFTSNTVGGPSSDAMDHCPIVSSNLICSKENTGDTSASLLGRDSWCLDTDSLIVKYNDADVEMGGLCVVVKCDGNDVSVKYKGSDSWQKCHEGETITPKGSKFVSGSIICPKYNEVCTVAPDGGSLAKATSGDKTVTDTLFLPFISLVAAMVILLIS</sequence>
<evidence type="ECO:0000256" key="11">
    <source>
        <dbReference type="ARBA" id="ARBA00023136"/>
    </source>
</evidence>
<keyword evidence="12" id="KW-0865">Zymogen</keyword>
<comment type="catalytic activity">
    <reaction evidence="1">
        <text>Preference for hydrophobic residues at P1 and P1' and basic residues at P2' and P3'. A model nonapeptide is cleaved at -Ala-Tyr-|-Leu-Lys-Lys-.</text>
        <dbReference type="EC" id="3.4.24.36"/>
    </reaction>
</comment>
<evidence type="ECO:0000256" key="17">
    <source>
        <dbReference type="RuleBase" id="RU366077"/>
    </source>
</evidence>
<keyword evidence="10 16" id="KW-0482">Metalloprotease</keyword>
<evidence type="ECO:0000256" key="7">
    <source>
        <dbReference type="ARBA" id="ARBA00022801"/>
    </source>
</evidence>
<evidence type="ECO:0000256" key="12">
    <source>
        <dbReference type="ARBA" id="ARBA00023145"/>
    </source>
</evidence>
<dbReference type="PRINTS" id="PR00782">
    <property type="entry name" value="LSHMANOLYSIN"/>
</dbReference>
<dbReference type="EMBL" id="NBCO01000023">
    <property type="protein sequence ID" value="ORC87243.1"/>
    <property type="molecule type" value="Genomic_DNA"/>
</dbReference>
<dbReference type="Gene3D" id="2.10.55.10">
    <property type="entry name" value="Leishmanolysin domain 3"/>
    <property type="match status" value="1"/>
</dbReference>
<dbReference type="Pfam" id="PF01457">
    <property type="entry name" value="Peptidase_M8"/>
    <property type="match status" value="1"/>
</dbReference>
<keyword evidence="6 17" id="KW-0732">Signal</keyword>
<feature type="binding site" evidence="16">
    <location>
        <position position="220"/>
    </location>
    <ligand>
        <name>Zn(2+)</name>
        <dbReference type="ChEBI" id="CHEBI:29105"/>
        <note>catalytic</note>
    </ligand>
</feature>
<dbReference type="AlphaFoldDB" id="A0A1X0NRY8"/>
<evidence type="ECO:0000256" key="6">
    <source>
        <dbReference type="ARBA" id="ARBA00022729"/>
    </source>
</evidence>
<keyword evidence="20" id="KW-1185">Reference proteome</keyword>
<evidence type="ECO:0000256" key="4">
    <source>
        <dbReference type="ARBA" id="ARBA00022670"/>
    </source>
</evidence>
<evidence type="ECO:0000256" key="10">
    <source>
        <dbReference type="ARBA" id="ARBA00023049"/>
    </source>
</evidence>
<feature type="transmembrane region" description="Helical" evidence="18">
    <location>
        <begin position="529"/>
        <end position="545"/>
    </location>
</feature>
<keyword evidence="11 18" id="KW-0472">Membrane</keyword>
<evidence type="ECO:0000256" key="18">
    <source>
        <dbReference type="SAM" id="Phobius"/>
    </source>
</evidence>
<dbReference type="GO" id="GO:0004222">
    <property type="term" value="F:metalloendopeptidase activity"/>
    <property type="evidence" value="ECO:0007669"/>
    <property type="project" value="UniProtKB-UniRule"/>
</dbReference>
<keyword evidence="4 17" id="KW-0645">Protease</keyword>
<proteinExistence type="inferred from homology"/>
<keyword evidence="18" id="KW-1133">Transmembrane helix</keyword>
<dbReference type="VEuPathDB" id="TriTrypDB:TM35_000232140"/>
<keyword evidence="18" id="KW-0812">Transmembrane</keyword>
<organism evidence="19 20">
    <name type="scientific">Trypanosoma theileri</name>
    <dbReference type="NCBI Taxonomy" id="67003"/>
    <lineage>
        <taxon>Eukaryota</taxon>
        <taxon>Discoba</taxon>
        <taxon>Euglenozoa</taxon>
        <taxon>Kinetoplastea</taxon>
        <taxon>Metakinetoplastina</taxon>
        <taxon>Trypanosomatida</taxon>
        <taxon>Trypanosomatidae</taxon>
        <taxon>Trypanosoma</taxon>
    </lineage>
</organism>
<evidence type="ECO:0000313" key="19">
    <source>
        <dbReference type="EMBL" id="ORC87243.1"/>
    </source>
</evidence>
<dbReference type="Gene3D" id="2.30.34.10">
    <property type="entry name" value="Leishmanolysin domain 4"/>
    <property type="match status" value="1"/>
</dbReference>
<protein>
    <recommendedName>
        <fullName evidence="17">Leishmanolysin-like peptidase</fullName>
        <ecNumber evidence="17">3.4.24.-</ecNumber>
    </recommendedName>
</protein>
<dbReference type="InterPro" id="IPR001577">
    <property type="entry name" value="Peptidase_M8"/>
</dbReference>